<dbReference type="HOGENOM" id="CLU_2257924_0_0_5"/>
<dbReference type="Proteomes" id="UP000001492">
    <property type="component" value="Chromosome 1"/>
</dbReference>
<evidence type="ECO:0000313" key="1">
    <source>
        <dbReference type="EMBL" id="ADU12008.1"/>
    </source>
</evidence>
<evidence type="ECO:0000313" key="2">
    <source>
        <dbReference type="Proteomes" id="UP000001492"/>
    </source>
</evidence>
<dbReference type="STRING" id="573065.Astex_0310"/>
<reference evidence="2" key="1">
    <citation type="submission" date="2010-12" db="EMBL/GenBank/DDBJ databases">
        <title>Complete sequence of chromosome 1 of Asticcacaulis excentricus CB 48.</title>
        <authorList>
            <consortium name="US DOE Joint Genome Institute"/>
            <person name="Lucas S."/>
            <person name="Copeland A."/>
            <person name="Lapidus A."/>
            <person name="Cheng J.-F."/>
            <person name="Bruce D."/>
            <person name="Goodwin L."/>
            <person name="Pitluck S."/>
            <person name="Teshima H."/>
            <person name="Davenport K."/>
            <person name="Detter J.C."/>
            <person name="Han C."/>
            <person name="Tapia R."/>
            <person name="Land M."/>
            <person name="Hauser L."/>
            <person name="Jeffries C."/>
            <person name="Kyrpides N."/>
            <person name="Ivanova N."/>
            <person name="Ovchinnikova G."/>
            <person name="Brun Y.V."/>
            <person name="Woyke T."/>
        </authorList>
    </citation>
    <scope>NUCLEOTIDE SEQUENCE [LARGE SCALE GENOMIC DNA]</scope>
    <source>
        <strain evidence="2">ATCC 15261 / DSM 4724 / KCTC 12464 / NCIMB 9791 / VKM B-1370 / CB 48</strain>
    </source>
</reference>
<protein>
    <submittedName>
        <fullName evidence="1">Uncharacterized protein</fullName>
    </submittedName>
</protein>
<accession>E8RPN1</accession>
<proteinExistence type="predicted"/>
<name>E8RPN1_ASTEC</name>
<organism evidence="1 2">
    <name type="scientific">Asticcacaulis excentricus (strain ATCC 15261 / DSM 4724 / KCTC 12464 / NCIMB 9791 / VKM B-1370 / CB 48)</name>
    <dbReference type="NCBI Taxonomy" id="573065"/>
    <lineage>
        <taxon>Bacteria</taxon>
        <taxon>Pseudomonadati</taxon>
        <taxon>Pseudomonadota</taxon>
        <taxon>Alphaproteobacteria</taxon>
        <taxon>Caulobacterales</taxon>
        <taxon>Caulobacteraceae</taxon>
        <taxon>Asticcacaulis</taxon>
    </lineage>
</organism>
<dbReference type="KEGG" id="aex:Astex_0310"/>
<gene>
    <name evidence="1" type="ordered locus">Astex_0310</name>
</gene>
<dbReference type="EMBL" id="CP002395">
    <property type="protein sequence ID" value="ADU12008.1"/>
    <property type="molecule type" value="Genomic_DNA"/>
</dbReference>
<dbReference type="AlphaFoldDB" id="E8RPN1"/>
<sequence>MIPDPTFGVDFAPVSGVPHSWEYLWGHEPSANLKTVLRRIGREPHQVGFREEAGNVSVYARAAGNAQPVPFALIFLGLTIEEANQIKQDLRLQGWSIEQAEPH</sequence>
<dbReference type="RefSeq" id="WP_013477842.1">
    <property type="nucleotide sequence ID" value="NC_014816.1"/>
</dbReference>
<keyword evidence="2" id="KW-1185">Reference proteome</keyword>